<evidence type="ECO:0000313" key="2">
    <source>
        <dbReference type="Proteomes" id="UP000321245"/>
    </source>
</evidence>
<comment type="caution">
    <text evidence="1">The sequence shown here is derived from an EMBL/GenBank/DDBJ whole genome shotgun (WGS) entry which is preliminary data.</text>
</comment>
<organism evidence="1 2">
    <name type="scientific">Empedobacter brevis NBRC 14943 = ATCC 43319</name>
    <dbReference type="NCBI Taxonomy" id="1218108"/>
    <lineage>
        <taxon>Bacteria</taxon>
        <taxon>Pseudomonadati</taxon>
        <taxon>Bacteroidota</taxon>
        <taxon>Flavobacteriia</taxon>
        <taxon>Flavobacteriales</taxon>
        <taxon>Weeksellaceae</taxon>
        <taxon>Empedobacter</taxon>
    </lineage>
</organism>
<evidence type="ECO:0000313" key="1">
    <source>
        <dbReference type="EMBL" id="GEM51002.1"/>
    </source>
</evidence>
<keyword evidence="2" id="KW-1185">Reference proteome</keyword>
<gene>
    <name evidence="1" type="ORF">EB1_07920</name>
</gene>
<reference evidence="1 2" key="1">
    <citation type="submission" date="2019-07" db="EMBL/GenBank/DDBJ databases">
        <title>Whole genome shotgun sequence of Empedobacter brevis NBRC 14943.</title>
        <authorList>
            <person name="Hosoyama A."/>
            <person name="Uohara A."/>
            <person name="Ohji S."/>
            <person name="Ichikawa N."/>
        </authorList>
    </citation>
    <scope>NUCLEOTIDE SEQUENCE [LARGE SCALE GENOMIC DNA]</scope>
    <source>
        <strain evidence="1 2">NBRC 14943</strain>
    </source>
</reference>
<sequence>MKTIPKNEINILRTALDENGCKESVRIFTNKENFDDFQKSLLIPGQRNAPLHIVDFTTKNVAVICKEDIDSYELSELTTTSKHNFLKLNKNENKFDESINLLVIEIPKEINRLTLEY</sequence>
<dbReference type="OrthoDB" id="1449567at2"/>
<name>A0A511NDW9_9FLAO</name>
<protein>
    <submittedName>
        <fullName evidence="1">Uncharacterized protein</fullName>
    </submittedName>
</protein>
<accession>A0A511NDW9</accession>
<dbReference type="EMBL" id="BJXC01000004">
    <property type="protein sequence ID" value="GEM51002.1"/>
    <property type="molecule type" value="Genomic_DNA"/>
</dbReference>
<dbReference type="Proteomes" id="UP000321245">
    <property type="component" value="Unassembled WGS sequence"/>
</dbReference>
<dbReference type="RefSeq" id="WP_019975017.1">
    <property type="nucleotide sequence ID" value="NZ_BJXC01000004.1"/>
</dbReference>
<dbReference type="GeneID" id="84649718"/>
<proteinExistence type="predicted"/>
<dbReference type="STRING" id="1218108.GCA_000382425_01523"/>
<dbReference type="AlphaFoldDB" id="A0A511NDW9"/>